<accession>A0AAE0KU36</accession>
<dbReference type="AlphaFoldDB" id="A0AAE0KU36"/>
<dbReference type="Proteomes" id="UP001190700">
    <property type="component" value="Unassembled WGS sequence"/>
</dbReference>
<reference evidence="1 2" key="1">
    <citation type="journal article" date="2015" name="Genome Biol. Evol.">
        <title>Comparative Genomics of a Bacterivorous Green Alga Reveals Evolutionary Causalities and Consequences of Phago-Mixotrophic Mode of Nutrition.</title>
        <authorList>
            <person name="Burns J.A."/>
            <person name="Paasch A."/>
            <person name="Narechania A."/>
            <person name="Kim E."/>
        </authorList>
    </citation>
    <scope>NUCLEOTIDE SEQUENCE [LARGE SCALE GENOMIC DNA]</scope>
    <source>
        <strain evidence="1 2">PLY_AMNH</strain>
    </source>
</reference>
<name>A0AAE0KU36_9CHLO</name>
<keyword evidence="2" id="KW-1185">Reference proteome</keyword>
<organism evidence="1 2">
    <name type="scientific">Cymbomonas tetramitiformis</name>
    <dbReference type="NCBI Taxonomy" id="36881"/>
    <lineage>
        <taxon>Eukaryota</taxon>
        <taxon>Viridiplantae</taxon>
        <taxon>Chlorophyta</taxon>
        <taxon>Pyramimonadophyceae</taxon>
        <taxon>Pyramimonadales</taxon>
        <taxon>Pyramimonadaceae</taxon>
        <taxon>Cymbomonas</taxon>
    </lineage>
</organism>
<dbReference type="EMBL" id="LGRX02017424">
    <property type="protein sequence ID" value="KAK3260793.1"/>
    <property type="molecule type" value="Genomic_DNA"/>
</dbReference>
<sequence>MAATVECTPCNFRRAKKDEEHLIEAGTYWLGLGDGPYPPLQDPHAYQCLTRVSERCQVHKALVKMKEYGEEDHVEEFASPWRILSMLGPRPERQSKLENYWVWCNEIASMRLVFRETYLGVNTEYKGIRNYNGLVEKYKSFHVCSKCVRLCQNLLCRGLRSHLYALDAKDLKTF</sequence>
<protein>
    <submittedName>
        <fullName evidence="1">Uncharacterized protein</fullName>
    </submittedName>
</protein>
<evidence type="ECO:0000313" key="1">
    <source>
        <dbReference type="EMBL" id="KAK3260793.1"/>
    </source>
</evidence>
<evidence type="ECO:0000313" key="2">
    <source>
        <dbReference type="Proteomes" id="UP001190700"/>
    </source>
</evidence>
<proteinExistence type="predicted"/>
<comment type="caution">
    <text evidence="1">The sequence shown here is derived from an EMBL/GenBank/DDBJ whole genome shotgun (WGS) entry which is preliminary data.</text>
</comment>
<gene>
    <name evidence="1" type="ORF">CYMTET_30272</name>
</gene>